<dbReference type="CDD" id="cd06135">
    <property type="entry name" value="Orn"/>
    <property type="match status" value="1"/>
</dbReference>
<dbReference type="GO" id="GO:0003676">
    <property type="term" value="F:nucleic acid binding"/>
    <property type="evidence" value="ECO:0007669"/>
    <property type="project" value="InterPro"/>
</dbReference>
<dbReference type="InterPro" id="IPR022894">
    <property type="entry name" value="Oligoribonuclease"/>
</dbReference>
<dbReference type="InterPro" id="IPR012337">
    <property type="entry name" value="RNaseH-like_sf"/>
</dbReference>
<sequence length="203" mass="22111">MLAWMDLEMTGLEPGRHVIVEIATLITDDDLAVVAEGPDLVVQATEEQLALMDQVVLAMHTRSGLLEAVKASTTTLAEAGARTLEFLREHTPPQQVPLCGNSIGTDRRFLATFLPEVENHLHYRSVDVSTVKELARRWYPAAVAAAPRKAGGHRALDDIRESVDELRYYRDTIFTARSTESGEQPADADGLSGFRASAAGPST</sequence>
<comment type="similarity">
    <text evidence="1">Belongs to the oligoribonuclease family.</text>
</comment>
<dbReference type="InterPro" id="IPR036397">
    <property type="entry name" value="RNaseH_sf"/>
</dbReference>
<organism evidence="9">
    <name type="scientific">uncultured Acidimicrobiales bacterium</name>
    <dbReference type="NCBI Taxonomy" id="310071"/>
    <lineage>
        <taxon>Bacteria</taxon>
        <taxon>Bacillati</taxon>
        <taxon>Actinomycetota</taxon>
        <taxon>Acidimicrobiia</taxon>
        <taxon>Acidimicrobiales</taxon>
        <taxon>environmental samples</taxon>
    </lineage>
</organism>
<evidence type="ECO:0000256" key="4">
    <source>
        <dbReference type="ARBA" id="ARBA00022839"/>
    </source>
</evidence>
<gene>
    <name evidence="9" type="ORF">AVDCRST_MAG76-1166</name>
</gene>
<dbReference type="SUPFAM" id="SSF53098">
    <property type="entry name" value="Ribonuclease H-like"/>
    <property type="match status" value="1"/>
</dbReference>
<dbReference type="AlphaFoldDB" id="A0A6J4HQ43"/>
<accession>A0A6J4HQ43</accession>
<evidence type="ECO:0000256" key="5">
    <source>
        <dbReference type="ARBA" id="ARBA00057155"/>
    </source>
</evidence>
<dbReference type="NCBIfam" id="NF003765">
    <property type="entry name" value="PRK05359.1"/>
    <property type="match status" value="1"/>
</dbReference>
<evidence type="ECO:0000256" key="1">
    <source>
        <dbReference type="ARBA" id="ARBA00009921"/>
    </source>
</evidence>
<dbReference type="PANTHER" id="PTHR11046">
    <property type="entry name" value="OLIGORIBONUCLEASE, MITOCHONDRIAL"/>
    <property type="match status" value="1"/>
</dbReference>
<dbReference type="FunFam" id="3.30.420.10:FF:000003">
    <property type="entry name" value="Oligoribonuclease"/>
    <property type="match status" value="1"/>
</dbReference>
<reference evidence="9" key="1">
    <citation type="submission" date="2020-02" db="EMBL/GenBank/DDBJ databases">
        <authorList>
            <person name="Meier V. D."/>
        </authorList>
    </citation>
    <scope>NUCLEOTIDE SEQUENCE</scope>
    <source>
        <strain evidence="9">AVDCRST_MAG76</strain>
    </source>
</reference>
<proteinExistence type="inferred from homology"/>
<keyword evidence="3" id="KW-0378">Hydrolase</keyword>
<protein>
    <recommendedName>
        <fullName evidence="6">Oligoribonuclease</fullName>
    </recommendedName>
</protein>
<dbReference type="EMBL" id="CADCSZ010000070">
    <property type="protein sequence ID" value="CAA9229754.1"/>
    <property type="molecule type" value="Genomic_DNA"/>
</dbReference>
<dbReference type="SMART" id="SM00479">
    <property type="entry name" value="EXOIII"/>
    <property type="match status" value="1"/>
</dbReference>
<evidence type="ECO:0000256" key="6">
    <source>
        <dbReference type="ARBA" id="ARBA00070964"/>
    </source>
</evidence>
<dbReference type="InterPro" id="IPR013520">
    <property type="entry name" value="Ribonucl_H"/>
</dbReference>
<evidence type="ECO:0000313" key="9">
    <source>
        <dbReference type="EMBL" id="CAA9229754.1"/>
    </source>
</evidence>
<evidence type="ECO:0000259" key="8">
    <source>
        <dbReference type="SMART" id="SM00479"/>
    </source>
</evidence>
<dbReference type="PANTHER" id="PTHR11046:SF0">
    <property type="entry name" value="OLIGORIBONUCLEASE, MITOCHONDRIAL"/>
    <property type="match status" value="1"/>
</dbReference>
<feature type="region of interest" description="Disordered" evidence="7">
    <location>
        <begin position="178"/>
        <end position="203"/>
    </location>
</feature>
<feature type="domain" description="Exonuclease" evidence="8">
    <location>
        <begin position="1"/>
        <end position="175"/>
    </location>
</feature>
<dbReference type="Gene3D" id="3.30.420.10">
    <property type="entry name" value="Ribonuclease H-like superfamily/Ribonuclease H"/>
    <property type="match status" value="1"/>
</dbReference>
<name>A0A6J4HQ43_9ACTN</name>
<keyword evidence="4" id="KW-0269">Exonuclease</keyword>
<dbReference type="GO" id="GO:0000175">
    <property type="term" value="F:3'-5'-RNA exonuclease activity"/>
    <property type="evidence" value="ECO:0007669"/>
    <property type="project" value="InterPro"/>
</dbReference>
<evidence type="ECO:0000256" key="3">
    <source>
        <dbReference type="ARBA" id="ARBA00022801"/>
    </source>
</evidence>
<evidence type="ECO:0000256" key="7">
    <source>
        <dbReference type="SAM" id="MobiDB-lite"/>
    </source>
</evidence>
<keyword evidence="2" id="KW-0540">Nuclease</keyword>
<dbReference type="Pfam" id="PF00929">
    <property type="entry name" value="RNase_T"/>
    <property type="match status" value="1"/>
</dbReference>
<comment type="function">
    <text evidence="5">3'-to-5' exoribonuclease specific for small oligoribonucleotides.</text>
</comment>
<evidence type="ECO:0000256" key="2">
    <source>
        <dbReference type="ARBA" id="ARBA00022722"/>
    </source>
</evidence>